<dbReference type="InterPro" id="IPR004358">
    <property type="entry name" value="Sig_transdc_His_kin-like_C"/>
</dbReference>
<evidence type="ECO:0000256" key="2">
    <source>
        <dbReference type="ARBA" id="ARBA00004651"/>
    </source>
</evidence>
<comment type="catalytic activity">
    <reaction evidence="1">
        <text>ATP + protein L-histidine = ADP + protein N-phospho-L-histidine.</text>
        <dbReference type="EC" id="2.7.13.3"/>
    </reaction>
</comment>
<dbReference type="SMART" id="SM00387">
    <property type="entry name" value="HATPase_c"/>
    <property type="match status" value="1"/>
</dbReference>
<evidence type="ECO:0000256" key="4">
    <source>
        <dbReference type="ARBA" id="ARBA00022475"/>
    </source>
</evidence>
<dbReference type="PANTHER" id="PTHR24421:SF37">
    <property type="entry name" value="SENSOR HISTIDINE KINASE NARS"/>
    <property type="match status" value="1"/>
</dbReference>
<dbReference type="Gene3D" id="3.30.565.10">
    <property type="entry name" value="Histidine kinase-like ATPase, C-terminal domain"/>
    <property type="match status" value="1"/>
</dbReference>
<dbReference type="InterPro" id="IPR035965">
    <property type="entry name" value="PAS-like_dom_sf"/>
</dbReference>
<dbReference type="Proteomes" id="UP001596513">
    <property type="component" value="Unassembled WGS sequence"/>
</dbReference>
<dbReference type="Gene3D" id="1.20.5.1930">
    <property type="match status" value="1"/>
</dbReference>
<dbReference type="GO" id="GO:0005524">
    <property type="term" value="F:ATP binding"/>
    <property type="evidence" value="ECO:0007669"/>
    <property type="project" value="UniProtKB-KW"/>
</dbReference>
<dbReference type="SMART" id="SM00091">
    <property type="entry name" value="PAS"/>
    <property type="match status" value="1"/>
</dbReference>
<dbReference type="CDD" id="cd16917">
    <property type="entry name" value="HATPase_UhpB-NarQ-NarX-like"/>
    <property type="match status" value="1"/>
</dbReference>
<keyword evidence="14" id="KW-1185">Reference proteome</keyword>
<dbReference type="PRINTS" id="PR00344">
    <property type="entry name" value="BCTRLSENSOR"/>
</dbReference>
<dbReference type="SUPFAM" id="SSF55874">
    <property type="entry name" value="ATPase domain of HSP90 chaperone/DNA topoisomerase II/histidine kinase"/>
    <property type="match status" value="1"/>
</dbReference>
<dbReference type="InterPro" id="IPR050482">
    <property type="entry name" value="Sensor_HK_TwoCompSys"/>
</dbReference>
<feature type="domain" description="PAS" evidence="12">
    <location>
        <begin position="19"/>
        <end position="67"/>
    </location>
</feature>
<feature type="domain" description="Histidine kinase" evidence="11">
    <location>
        <begin position="265"/>
        <end position="355"/>
    </location>
</feature>
<evidence type="ECO:0000256" key="5">
    <source>
        <dbReference type="ARBA" id="ARBA00022679"/>
    </source>
</evidence>
<keyword evidence="13" id="KW-0547">Nucleotide-binding</keyword>
<dbReference type="PROSITE" id="PS50109">
    <property type="entry name" value="HIS_KIN"/>
    <property type="match status" value="1"/>
</dbReference>
<evidence type="ECO:0000256" key="8">
    <source>
        <dbReference type="ARBA" id="ARBA00022989"/>
    </source>
</evidence>
<comment type="caution">
    <text evidence="13">The sequence shown here is derived from an EMBL/GenBank/DDBJ whole genome shotgun (WGS) entry which is preliminary data.</text>
</comment>
<keyword evidence="10" id="KW-0472">Membrane</keyword>
<evidence type="ECO:0000313" key="13">
    <source>
        <dbReference type="EMBL" id="MFC7669564.1"/>
    </source>
</evidence>
<name>A0ABW2U907_9BACT</name>
<keyword evidence="9" id="KW-0902">Two-component regulatory system</keyword>
<dbReference type="RefSeq" id="WP_380205057.1">
    <property type="nucleotide sequence ID" value="NZ_JBHTEK010000001.1"/>
</dbReference>
<evidence type="ECO:0000256" key="10">
    <source>
        <dbReference type="ARBA" id="ARBA00023136"/>
    </source>
</evidence>
<dbReference type="Pfam" id="PF00989">
    <property type="entry name" value="PAS"/>
    <property type="match status" value="1"/>
</dbReference>
<keyword evidence="8" id="KW-1133">Transmembrane helix</keyword>
<dbReference type="PANTHER" id="PTHR24421">
    <property type="entry name" value="NITRATE/NITRITE SENSOR PROTEIN NARX-RELATED"/>
    <property type="match status" value="1"/>
</dbReference>
<organism evidence="13 14">
    <name type="scientific">Hymenobacter humi</name>
    <dbReference type="NCBI Taxonomy" id="1411620"/>
    <lineage>
        <taxon>Bacteria</taxon>
        <taxon>Pseudomonadati</taxon>
        <taxon>Bacteroidota</taxon>
        <taxon>Cytophagia</taxon>
        <taxon>Cytophagales</taxon>
        <taxon>Hymenobacteraceae</taxon>
        <taxon>Hymenobacter</taxon>
    </lineage>
</organism>
<dbReference type="InterPro" id="IPR005467">
    <property type="entry name" value="His_kinase_dom"/>
</dbReference>
<dbReference type="EMBL" id="JBHTEK010000001">
    <property type="protein sequence ID" value="MFC7669564.1"/>
    <property type="molecule type" value="Genomic_DNA"/>
</dbReference>
<dbReference type="InterPro" id="IPR003594">
    <property type="entry name" value="HATPase_dom"/>
</dbReference>
<dbReference type="EC" id="2.7.13.3" evidence="3"/>
<dbReference type="InterPro" id="IPR013767">
    <property type="entry name" value="PAS_fold"/>
</dbReference>
<keyword evidence="6" id="KW-0812">Transmembrane</keyword>
<reference evidence="14" key="1">
    <citation type="journal article" date="2019" name="Int. J. Syst. Evol. Microbiol.">
        <title>The Global Catalogue of Microorganisms (GCM) 10K type strain sequencing project: providing services to taxonomists for standard genome sequencing and annotation.</title>
        <authorList>
            <consortium name="The Broad Institute Genomics Platform"/>
            <consortium name="The Broad Institute Genome Sequencing Center for Infectious Disease"/>
            <person name="Wu L."/>
            <person name="Ma J."/>
        </authorList>
    </citation>
    <scope>NUCLEOTIDE SEQUENCE [LARGE SCALE GENOMIC DNA]</scope>
    <source>
        <strain evidence="14">JCM 19635</strain>
    </source>
</reference>
<evidence type="ECO:0000313" key="14">
    <source>
        <dbReference type="Proteomes" id="UP001596513"/>
    </source>
</evidence>
<evidence type="ECO:0000256" key="9">
    <source>
        <dbReference type="ARBA" id="ARBA00023012"/>
    </source>
</evidence>
<dbReference type="Pfam" id="PF02518">
    <property type="entry name" value="HATPase_c"/>
    <property type="match status" value="1"/>
</dbReference>
<evidence type="ECO:0000256" key="3">
    <source>
        <dbReference type="ARBA" id="ARBA00012438"/>
    </source>
</evidence>
<keyword evidence="4" id="KW-1003">Cell membrane</keyword>
<dbReference type="Gene3D" id="3.30.450.20">
    <property type="entry name" value="PAS domain"/>
    <property type="match status" value="1"/>
</dbReference>
<keyword evidence="13" id="KW-0067">ATP-binding</keyword>
<keyword evidence="5" id="KW-0808">Transferase</keyword>
<gene>
    <name evidence="13" type="ORF">ACFQT0_21010</name>
</gene>
<dbReference type="InterPro" id="IPR036890">
    <property type="entry name" value="HATPase_C_sf"/>
</dbReference>
<evidence type="ECO:0000259" key="12">
    <source>
        <dbReference type="PROSITE" id="PS50112"/>
    </source>
</evidence>
<dbReference type="NCBIfam" id="TIGR00229">
    <property type="entry name" value="sensory_box"/>
    <property type="match status" value="1"/>
</dbReference>
<keyword evidence="7" id="KW-0418">Kinase</keyword>
<dbReference type="InterPro" id="IPR000014">
    <property type="entry name" value="PAS"/>
</dbReference>
<dbReference type="CDD" id="cd00130">
    <property type="entry name" value="PAS"/>
    <property type="match status" value="1"/>
</dbReference>
<dbReference type="SUPFAM" id="SSF55785">
    <property type="entry name" value="PYP-like sensor domain (PAS domain)"/>
    <property type="match status" value="1"/>
</dbReference>
<sequence>MFAIDVTETEAAKHRLHAEQEFTKSMLNHYVDGVAAFDQQGRITAWNRVMEALTGWAEVEALGQDVFDRLPFDRESLPGHIVTHLREGARRPRFHQPFSLDMPSRDFELTAVPLPHADGAGSAGGLLMLRDVTERNRLHASAAQFKQQQQRETFRMVLMAQEVERKRIAEALHNGVGQLLYATKLHLEEAPTNPAIAAEALVLLEEAIKATRNVSFELTPGILEDFGLAAALQKLAKSIPGGKLRLHLYLSGLERPLPKVLTVAIYRMVQELVNNVVKHARATEATLHVAYEDDHVHISMEDDGGGFDVPATVGSAKGIGLASLYNRAALLGGEFELLSRPGRGTIATVTLPVISEDLEPLGRVGDE</sequence>
<comment type="subcellular location">
    <subcellularLocation>
        <location evidence="2">Cell membrane</location>
        <topology evidence="2">Multi-pass membrane protein</topology>
    </subcellularLocation>
</comment>
<proteinExistence type="predicted"/>
<evidence type="ECO:0000256" key="6">
    <source>
        <dbReference type="ARBA" id="ARBA00022692"/>
    </source>
</evidence>
<evidence type="ECO:0000259" key="11">
    <source>
        <dbReference type="PROSITE" id="PS50109"/>
    </source>
</evidence>
<protein>
    <recommendedName>
        <fullName evidence="3">histidine kinase</fullName>
        <ecNumber evidence="3">2.7.13.3</ecNumber>
    </recommendedName>
</protein>
<evidence type="ECO:0000256" key="1">
    <source>
        <dbReference type="ARBA" id="ARBA00000085"/>
    </source>
</evidence>
<evidence type="ECO:0000256" key="7">
    <source>
        <dbReference type="ARBA" id="ARBA00022777"/>
    </source>
</evidence>
<dbReference type="PROSITE" id="PS50112">
    <property type="entry name" value="PAS"/>
    <property type="match status" value="1"/>
</dbReference>
<accession>A0ABW2U907</accession>